<dbReference type="AlphaFoldDB" id="A0A8C9AJI3"/>
<name>A0A8C9AJI3_PROSS</name>
<protein>
    <submittedName>
        <fullName evidence="2">Uncharacterized protein</fullName>
    </submittedName>
</protein>
<evidence type="ECO:0000256" key="1">
    <source>
        <dbReference type="SAM" id="MobiDB-lite"/>
    </source>
</evidence>
<organism evidence="2 3">
    <name type="scientific">Prolemur simus</name>
    <name type="common">Greater bamboo lemur</name>
    <name type="synonym">Hapalemur simus</name>
    <dbReference type="NCBI Taxonomy" id="1328070"/>
    <lineage>
        <taxon>Eukaryota</taxon>
        <taxon>Metazoa</taxon>
        <taxon>Chordata</taxon>
        <taxon>Craniata</taxon>
        <taxon>Vertebrata</taxon>
        <taxon>Euteleostomi</taxon>
        <taxon>Mammalia</taxon>
        <taxon>Eutheria</taxon>
        <taxon>Euarchontoglires</taxon>
        <taxon>Primates</taxon>
        <taxon>Strepsirrhini</taxon>
        <taxon>Lemuriformes</taxon>
        <taxon>Lemuridae</taxon>
        <taxon>Prolemur</taxon>
    </lineage>
</organism>
<keyword evidence="3" id="KW-1185">Reference proteome</keyword>
<sequence length="187" mass="19705">VGELQDAGGDVQIRNGFDGPQQECGDTQEPPHGPDEHTGGLGLPPPPPPPAGHGVHQCVVAVLADGHHQEDADEQIGLDDPIDDTAEEGSERPVEFVPDVLCPEGQAQDKYQIGSCQVGQVDFCHVQSPPGQEEDGQDKKVSQEAEGADGDDKYRQHSVQQVPGFRSIVTGRGIGRGELALVGGLEL</sequence>
<reference evidence="2" key="1">
    <citation type="submission" date="2025-08" db="UniProtKB">
        <authorList>
            <consortium name="Ensembl"/>
        </authorList>
    </citation>
    <scope>IDENTIFICATION</scope>
</reference>
<feature type="region of interest" description="Disordered" evidence="1">
    <location>
        <begin position="127"/>
        <end position="160"/>
    </location>
</feature>
<accession>A0A8C9AJI3</accession>
<evidence type="ECO:0000313" key="2">
    <source>
        <dbReference type="Ensembl" id="ENSPSMP00000034795.1"/>
    </source>
</evidence>
<feature type="region of interest" description="Disordered" evidence="1">
    <location>
        <begin position="1"/>
        <end position="92"/>
    </location>
</feature>
<reference evidence="2" key="2">
    <citation type="submission" date="2025-09" db="UniProtKB">
        <authorList>
            <consortium name="Ensembl"/>
        </authorList>
    </citation>
    <scope>IDENTIFICATION</scope>
</reference>
<proteinExistence type="predicted"/>
<dbReference type="Ensembl" id="ENSPSMT00000040114.1">
    <property type="protein sequence ID" value="ENSPSMP00000034795.1"/>
    <property type="gene ID" value="ENSPSMG00000023969.1"/>
</dbReference>
<evidence type="ECO:0000313" key="3">
    <source>
        <dbReference type="Proteomes" id="UP000694414"/>
    </source>
</evidence>
<dbReference type="GeneTree" id="ENSGT00910000147588"/>
<dbReference type="Proteomes" id="UP000694414">
    <property type="component" value="Unplaced"/>
</dbReference>
<feature type="compositionally biased region" description="Acidic residues" evidence="1">
    <location>
        <begin position="71"/>
        <end position="88"/>
    </location>
</feature>